<reference evidence="2 3" key="1">
    <citation type="journal article" date="2016" name="Nat. Commun.">
        <title>Thousands of microbial genomes shed light on interconnected biogeochemical processes in an aquifer system.</title>
        <authorList>
            <person name="Anantharaman K."/>
            <person name="Brown C.T."/>
            <person name="Hug L.A."/>
            <person name="Sharon I."/>
            <person name="Castelle C.J."/>
            <person name="Probst A.J."/>
            <person name="Thomas B.C."/>
            <person name="Singh A."/>
            <person name="Wilkins M.J."/>
            <person name="Karaoz U."/>
            <person name="Brodie E.L."/>
            <person name="Williams K.H."/>
            <person name="Hubbard S.S."/>
            <person name="Banfield J.F."/>
        </authorList>
    </citation>
    <scope>NUCLEOTIDE SEQUENCE [LARGE SCALE GENOMIC DNA]</scope>
</reference>
<sequence>MSIFSPYSTCEVLMLAKLFKPVSTFLVVLTVCLAPALSADTLNRRFAIGSGGAVTVICSGGSVSLEGSMREDIQVTAVCDKEINKYYDLDFQTLGDSLVIIAEAKNVASNFLNLFKIRGNRPGLKFTLSVPNATNSHLNTSGGRITASALTGCVEARTSGGGLNIDQVTGDVNGYTSGGSIDCNNVTGQVTLKTSGGGIRLYEVNGPFDARTSGGTIMAGGLNGEGSLSTSGGGIRVKSGNGRLTVKTSGGSITVNGMQGSLNAYTSGGSIEAELTSQPSGDCELKTSGGGIRFSLPRASNARIDANTSGGSVSTDLPVTVEGEVGRNSLEGRLGQGGPLLTLKTSGGNIRISAGD</sequence>
<dbReference type="Proteomes" id="UP000179129">
    <property type="component" value="Unassembled WGS sequence"/>
</dbReference>
<dbReference type="InterPro" id="IPR025164">
    <property type="entry name" value="Toastrack_DUF4097"/>
</dbReference>
<dbReference type="PANTHER" id="PTHR34094">
    <property type="match status" value="1"/>
</dbReference>
<dbReference type="PANTHER" id="PTHR34094:SF1">
    <property type="entry name" value="PROTEIN FAM185A"/>
    <property type="match status" value="1"/>
</dbReference>
<feature type="domain" description="DUF4097" evidence="1">
    <location>
        <begin position="63"/>
        <end position="352"/>
    </location>
</feature>
<evidence type="ECO:0000313" key="3">
    <source>
        <dbReference type="Proteomes" id="UP000179129"/>
    </source>
</evidence>
<comment type="caution">
    <text evidence="2">The sequence shown here is derived from an EMBL/GenBank/DDBJ whole genome shotgun (WGS) entry which is preliminary data.</text>
</comment>
<dbReference type="AlphaFoldDB" id="A0A1F5Z2U2"/>
<proteinExistence type="predicted"/>
<organism evidence="2 3">
    <name type="scientific">Candidatus Glassbacteria bacterium RIFCSPLOWO2_12_FULL_58_11</name>
    <dbReference type="NCBI Taxonomy" id="1817867"/>
    <lineage>
        <taxon>Bacteria</taxon>
        <taxon>Candidatus Glassiibacteriota</taxon>
    </lineage>
</organism>
<gene>
    <name evidence="2" type="ORF">A3F83_07525</name>
</gene>
<protein>
    <recommendedName>
        <fullName evidence="1">DUF4097 domain-containing protein</fullName>
    </recommendedName>
</protein>
<name>A0A1F5Z2U2_9BACT</name>
<evidence type="ECO:0000313" key="2">
    <source>
        <dbReference type="EMBL" id="OGG06695.1"/>
    </source>
</evidence>
<dbReference type="EMBL" id="MFIX01000010">
    <property type="protein sequence ID" value="OGG06695.1"/>
    <property type="molecule type" value="Genomic_DNA"/>
</dbReference>
<evidence type="ECO:0000259" key="1">
    <source>
        <dbReference type="Pfam" id="PF13349"/>
    </source>
</evidence>
<dbReference type="Pfam" id="PF13349">
    <property type="entry name" value="DUF4097"/>
    <property type="match status" value="1"/>
</dbReference>
<dbReference type="STRING" id="1817867.A3F83_07525"/>
<accession>A0A1F5Z2U2</accession>